<evidence type="ECO:0000313" key="1">
    <source>
        <dbReference type="EMBL" id="GFO21386.1"/>
    </source>
</evidence>
<proteinExistence type="predicted"/>
<organism evidence="1 2">
    <name type="scientific">Plakobranchus ocellatus</name>
    <dbReference type="NCBI Taxonomy" id="259542"/>
    <lineage>
        <taxon>Eukaryota</taxon>
        <taxon>Metazoa</taxon>
        <taxon>Spiralia</taxon>
        <taxon>Lophotrochozoa</taxon>
        <taxon>Mollusca</taxon>
        <taxon>Gastropoda</taxon>
        <taxon>Heterobranchia</taxon>
        <taxon>Euthyneura</taxon>
        <taxon>Panpulmonata</taxon>
        <taxon>Sacoglossa</taxon>
        <taxon>Placobranchoidea</taxon>
        <taxon>Plakobranchidae</taxon>
        <taxon>Plakobranchus</taxon>
    </lineage>
</organism>
<gene>
    <name evidence="1" type="ORF">PoB_004789100</name>
</gene>
<dbReference type="AlphaFoldDB" id="A0AAV4BDF7"/>
<dbReference type="EMBL" id="BLXT01005252">
    <property type="protein sequence ID" value="GFO21386.1"/>
    <property type="molecule type" value="Genomic_DNA"/>
</dbReference>
<sequence>MTSVENPPADQSDSGQVYKLSTTGRYFGQGLGLSDIARLHAHTPILSGGVGGTVASESILGSAGTLLSRVQALPLAPRPDDGLKA</sequence>
<accession>A0AAV4BDF7</accession>
<keyword evidence="2" id="KW-1185">Reference proteome</keyword>
<name>A0AAV4BDF7_9GAST</name>
<comment type="caution">
    <text evidence="1">The sequence shown here is derived from an EMBL/GenBank/DDBJ whole genome shotgun (WGS) entry which is preliminary data.</text>
</comment>
<evidence type="ECO:0000313" key="2">
    <source>
        <dbReference type="Proteomes" id="UP000735302"/>
    </source>
</evidence>
<reference evidence="1 2" key="1">
    <citation type="journal article" date="2021" name="Elife">
        <title>Chloroplast acquisition without the gene transfer in kleptoplastic sea slugs, Plakobranchus ocellatus.</title>
        <authorList>
            <person name="Maeda T."/>
            <person name="Takahashi S."/>
            <person name="Yoshida T."/>
            <person name="Shimamura S."/>
            <person name="Takaki Y."/>
            <person name="Nagai Y."/>
            <person name="Toyoda A."/>
            <person name="Suzuki Y."/>
            <person name="Arimoto A."/>
            <person name="Ishii H."/>
            <person name="Satoh N."/>
            <person name="Nishiyama T."/>
            <person name="Hasebe M."/>
            <person name="Maruyama T."/>
            <person name="Minagawa J."/>
            <person name="Obokata J."/>
            <person name="Shigenobu S."/>
        </authorList>
    </citation>
    <scope>NUCLEOTIDE SEQUENCE [LARGE SCALE GENOMIC DNA]</scope>
</reference>
<dbReference type="Proteomes" id="UP000735302">
    <property type="component" value="Unassembled WGS sequence"/>
</dbReference>
<protein>
    <submittedName>
        <fullName evidence="1">Uncharacterized protein</fullName>
    </submittedName>
</protein>